<dbReference type="PROSITE" id="PS50011">
    <property type="entry name" value="PROTEIN_KINASE_DOM"/>
    <property type="match status" value="1"/>
</dbReference>
<dbReference type="SMART" id="SM00220">
    <property type="entry name" value="S_TKc"/>
    <property type="match status" value="1"/>
</dbReference>
<dbReference type="SUPFAM" id="SSF56112">
    <property type="entry name" value="Protein kinase-like (PK-like)"/>
    <property type="match status" value="1"/>
</dbReference>
<evidence type="ECO:0000259" key="1">
    <source>
        <dbReference type="PROSITE" id="PS50011"/>
    </source>
</evidence>
<sequence>MSAVDRQGAMAAHHQFGLVDARYYEPLSRRTLTPEYREALERLLPDAWTLHHADVWLQARMVAGASRRTSPPPIQGFKIHVSSAPAHALRLFDLLVPVCVENDVEFKAAADPMILGVINSKTQERGFSGKFMTIYPPDEDVFVELIETLYQRTVDEAVEGPYILSDRRYRDSKVLFYRYGGFRALRRLNIDGTQSMFLISPDGEYVADERLPYVRLPHWVRDPFDEAPPEQPMAGSVDGSEGTLLKGRYLVDGVLTFSNAGGVYRATDSATQEPVVVKEARRLTNCRMAEGRTFDSVDVLCHEYDVLRRLEGLEFVPRPLELFQEWEHTFLVEERLEGITFHDFWAREDVILAPYIRREGRVAPFISRFKEVAGHLIRMVEEVHARGVVLGDMSPNNILIDAETLRMWFIDFESAVHADGGEARSAYGTRWGTPGFLHPDRFSRDRLLPCDDWYALAMVLYSTVVPATALFGLNPAAQSRFLDELMALGVPTQVGSLVSSLTAGRIEEAKTVLADWEEG</sequence>
<dbReference type="Proteomes" id="UP001432039">
    <property type="component" value="Chromosome"/>
</dbReference>
<dbReference type="InterPro" id="IPR000719">
    <property type="entry name" value="Prot_kinase_dom"/>
</dbReference>
<keyword evidence="3" id="KW-1185">Reference proteome</keyword>
<protein>
    <recommendedName>
        <fullName evidence="1">Protein kinase domain-containing protein</fullName>
    </recommendedName>
</protein>
<name>A0ABZ1T7B5_STRVG</name>
<reference evidence="2" key="1">
    <citation type="submission" date="2022-10" db="EMBL/GenBank/DDBJ databases">
        <title>The complete genomes of actinobacterial strains from the NBC collection.</title>
        <authorList>
            <person name="Joergensen T.S."/>
            <person name="Alvarez Arevalo M."/>
            <person name="Sterndorff E.B."/>
            <person name="Faurdal D."/>
            <person name="Vuksanovic O."/>
            <person name="Mourched A.-S."/>
            <person name="Charusanti P."/>
            <person name="Shaw S."/>
            <person name="Blin K."/>
            <person name="Weber T."/>
        </authorList>
    </citation>
    <scope>NUCLEOTIDE SEQUENCE</scope>
    <source>
        <strain evidence="2">NBC_00248</strain>
    </source>
</reference>
<dbReference type="InterPro" id="IPR011009">
    <property type="entry name" value="Kinase-like_dom_sf"/>
</dbReference>
<feature type="domain" description="Protein kinase" evidence="1">
    <location>
        <begin position="249"/>
        <end position="519"/>
    </location>
</feature>
<proteinExistence type="predicted"/>
<dbReference type="RefSeq" id="WP_328961182.1">
    <property type="nucleotide sequence ID" value="NZ_CP108090.1"/>
</dbReference>
<dbReference type="Pfam" id="PF00069">
    <property type="entry name" value="Pkinase"/>
    <property type="match status" value="1"/>
</dbReference>
<organism evidence="2 3">
    <name type="scientific">Streptomyces virginiae</name>
    <name type="common">Streptomyces cinnamonensis</name>
    <dbReference type="NCBI Taxonomy" id="1961"/>
    <lineage>
        <taxon>Bacteria</taxon>
        <taxon>Bacillati</taxon>
        <taxon>Actinomycetota</taxon>
        <taxon>Actinomycetes</taxon>
        <taxon>Kitasatosporales</taxon>
        <taxon>Streptomycetaceae</taxon>
        <taxon>Streptomyces</taxon>
    </lineage>
</organism>
<accession>A0ABZ1T7B5</accession>
<dbReference type="EMBL" id="CP108090">
    <property type="protein sequence ID" value="WUQ11750.1"/>
    <property type="molecule type" value="Genomic_DNA"/>
</dbReference>
<dbReference type="InterPro" id="IPR057929">
    <property type="entry name" value="RamC_N"/>
</dbReference>
<evidence type="ECO:0000313" key="2">
    <source>
        <dbReference type="EMBL" id="WUQ11750.1"/>
    </source>
</evidence>
<dbReference type="Gene3D" id="1.10.510.10">
    <property type="entry name" value="Transferase(Phosphotransferase) domain 1"/>
    <property type="match status" value="1"/>
</dbReference>
<dbReference type="Pfam" id="PF25816">
    <property type="entry name" value="RamC_N"/>
    <property type="match status" value="1"/>
</dbReference>
<evidence type="ECO:0000313" key="3">
    <source>
        <dbReference type="Proteomes" id="UP001432039"/>
    </source>
</evidence>
<gene>
    <name evidence="2" type="ORF">OG517_10050</name>
</gene>